<keyword evidence="3" id="KW-1185">Reference proteome</keyword>
<proteinExistence type="predicted"/>
<dbReference type="PANTHER" id="PTHR30595">
    <property type="entry name" value="GLPR-RELATED TRANSCRIPTIONAL REPRESSOR"/>
    <property type="match status" value="1"/>
</dbReference>
<dbReference type="AlphaFoldDB" id="A0A7X3FJC5"/>
<gene>
    <name evidence="2" type="ORF">EDM21_14505</name>
</gene>
<dbReference type="RefSeq" id="WP_157336447.1">
    <property type="nucleotide sequence ID" value="NZ_RHLK01000007.1"/>
</dbReference>
<protein>
    <recommendedName>
        <fullName evidence="1">Schlafen AlbA-2 domain-containing protein</fullName>
    </recommendedName>
</protein>
<feature type="domain" description="Schlafen AlbA-2" evidence="1">
    <location>
        <begin position="25"/>
        <end position="141"/>
    </location>
</feature>
<reference evidence="2 3" key="1">
    <citation type="journal article" date="2019" name="Microorganisms">
        <title>Paenibacillus lutrae sp. nov., A Chitinolytic Species Isolated from A River Otter in Castril Natural Park, Granada, Spain.</title>
        <authorList>
            <person name="Rodriguez M."/>
            <person name="Reina J.C."/>
            <person name="Bejar V."/>
            <person name="Llamas I."/>
        </authorList>
    </citation>
    <scope>NUCLEOTIDE SEQUENCE [LARGE SCALE GENOMIC DNA]</scope>
    <source>
        <strain evidence="2 3">N10</strain>
    </source>
</reference>
<accession>A0A7X3FJC5</accession>
<dbReference type="Proteomes" id="UP000490800">
    <property type="component" value="Unassembled WGS sequence"/>
</dbReference>
<dbReference type="Pfam" id="PF04326">
    <property type="entry name" value="SLFN_AlbA_2"/>
    <property type="match status" value="1"/>
</dbReference>
<evidence type="ECO:0000259" key="1">
    <source>
        <dbReference type="Pfam" id="PF04326"/>
    </source>
</evidence>
<evidence type="ECO:0000313" key="3">
    <source>
        <dbReference type="Proteomes" id="UP000490800"/>
    </source>
</evidence>
<comment type="caution">
    <text evidence="2">The sequence shown here is derived from an EMBL/GenBank/DDBJ whole genome shotgun (WGS) entry which is preliminary data.</text>
</comment>
<evidence type="ECO:0000313" key="2">
    <source>
        <dbReference type="EMBL" id="MVP00720.1"/>
    </source>
</evidence>
<dbReference type="PANTHER" id="PTHR30595:SF6">
    <property type="entry name" value="SCHLAFEN ALBA-2 DOMAIN-CONTAINING PROTEIN"/>
    <property type="match status" value="1"/>
</dbReference>
<dbReference type="InterPro" id="IPR007421">
    <property type="entry name" value="Schlafen_AlbA_2_dom"/>
</dbReference>
<dbReference type="EMBL" id="RHLK01000007">
    <property type="protein sequence ID" value="MVP00720.1"/>
    <property type="molecule type" value="Genomic_DNA"/>
</dbReference>
<dbReference type="Gene3D" id="3.30.950.30">
    <property type="entry name" value="Schlafen, AAA domain"/>
    <property type="match status" value="1"/>
</dbReference>
<dbReference type="OrthoDB" id="8456725at2"/>
<name>A0A7X3FJC5_9BACL</name>
<organism evidence="2 3">
    <name type="scientific">Paenibacillus lutrae</name>
    <dbReference type="NCBI Taxonomy" id="2078573"/>
    <lineage>
        <taxon>Bacteria</taxon>
        <taxon>Bacillati</taxon>
        <taxon>Bacillota</taxon>
        <taxon>Bacilli</taxon>
        <taxon>Bacillales</taxon>
        <taxon>Paenibacillaceae</taxon>
        <taxon>Paenibacillus</taxon>
    </lineage>
</organism>
<dbReference type="InterPro" id="IPR038461">
    <property type="entry name" value="Schlafen_AlbA_2_dom_sf"/>
</dbReference>
<sequence>MNYKLKGMINLSRLDEILGMINKEEGYEVEFKESLVGLEPEDLVAFANSKLGGIILIGVKDSKDASGKQVGELAGCKVDDKGRLTILDKANSCRPPINVDISSEEIDGKDIYVINILSGEFKPYCTNKGTYRIRGDGQKKSLYPNELLSLFMETEKEKFISSFKEVSNGLEEQIIQTRHVLVDETNRLLSTFKDFEQNINKSLSDIEYSADNADSNTSSVESTVGDIEDTVNEMWKLLVSIAYLLPRIDINTRRLNNLSGYEYNFAKEILGRFFKHYQGDKLPNERASKSQKNVIKRIFPELNSGRIDEIYISVLKSYQEEN</sequence>